<evidence type="ECO:0000256" key="7">
    <source>
        <dbReference type="ARBA" id="ARBA00022737"/>
    </source>
</evidence>
<evidence type="ECO:0000256" key="14">
    <source>
        <dbReference type="SAM" id="MobiDB-lite"/>
    </source>
</evidence>
<keyword evidence="6 13" id="KW-0732">Signal</keyword>
<keyword evidence="8" id="KW-0256">Endoplasmic reticulum</keyword>
<dbReference type="GO" id="GO:0034976">
    <property type="term" value="P:response to endoplasmic reticulum stress"/>
    <property type="evidence" value="ECO:0007669"/>
    <property type="project" value="TreeGrafter"/>
</dbReference>
<evidence type="ECO:0000256" key="5">
    <source>
        <dbReference type="ARBA" id="ARBA00012723"/>
    </source>
</evidence>
<dbReference type="EMBL" id="FMWP01000052">
    <property type="protein sequence ID" value="SCZ94372.1"/>
    <property type="molecule type" value="Genomic_DNA"/>
</dbReference>
<feature type="domain" description="Thioredoxin" evidence="15">
    <location>
        <begin position="470"/>
        <end position="598"/>
    </location>
</feature>
<dbReference type="InterPro" id="IPR036249">
    <property type="entry name" value="Thioredoxin-like_sf"/>
</dbReference>
<feature type="region of interest" description="Disordered" evidence="14">
    <location>
        <begin position="126"/>
        <end position="152"/>
    </location>
</feature>
<evidence type="ECO:0000313" key="17">
    <source>
        <dbReference type="Proteomes" id="UP000249723"/>
    </source>
</evidence>
<dbReference type="CDD" id="cd02995">
    <property type="entry name" value="PDI_a_PDI_a'_C"/>
    <property type="match status" value="1"/>
</dbReference>
<name>A0A2X0KKZ0_9BASI</name>
<evidence type="ECO:0000256" key="9">
    <source>
        <dbReference type="ARBA" id="ARBA00023157"/>
    </source>
</evidence>
<evidence type="ECO:0000256" key="4">
    <source>
        <dbReference type="ARBA" id="ARBA00006347"/>
    </source>
</evidence>
<evidence type="ECO:0000256" key="1">
    <source>
        <dbReference type="ARBA" id="ARBA00001182"/>
    </source>
</evidence>
<dbReference type="Proteomes" id="UP000249723">
    <property type="component" value="Unassembled WGS sequence"/>
</dbReference>
<feature type="compositionally biased region" description="Low complexity" evidence="14">
    <location>
        <begin position="139"/>
        <end position="150"/>
    </location>
</feature>
<dbReference type="NCBIfam" id="TIGR01126">
    <property type="entry name" value="pdi_dom"/>
    <property type="match status" value="1"/>
</dbReference>
<dbReference type="EC" id="5.3.4.1" evidence="5 13"/>
<comment type="subcellular location">
    <subcellularLocation>
        <location evidence="3">Endoplasmic reticulum lumen</location>
    </subcellularLocation>
</comment>
<dbReference type="SUPFAM" id="SSF52833">
    <property type="entry name" value="Thioredoxin-like"/>
    <property type="match status" value="4"/>
</dbReference>
<evidence type="ECO:0000256" key="10">
    <source>
        <dbReference type="ARBA" id="ARBA00023235"/>
    </source>
</evidence>
<evidence type="ECO:0000256" key="11">
    <source>
        <dbReference type="ARBA" id="ARBA00023284"/>
    </source>
</evidence>
<protein>
    <recommendedName>
        <fullName evidence="5 13">Protein disulfide-isomerase</fullName>
        <ecNumber evidence="5 13">5.3.4.1</ecNumber>
    </recommendedName>
</protein>
<dbReference type="GO" id="GO:0006457">
    <property type="term" value="P:protein folding"/>
    <property type="evidence" value="ECO:0007669"/>
    <property type="project" value="TreeGrafter"/>
</dbReference>
<dbReference type="GO" id="GO:0005788">
    <property type="term" value="C:endoplasmic reticulum lumen"/>
    <property type="evidence" value="ECO:0007669"/>
    <property type="project" value="UniProtKB-SubCell"/>
</dbReference>
<evidence type="ECO:0000256" key="13">
    <source>
        <dbReference type="RuleBase" id="RU361130"/>
    </source>
</evidence>
<evidence type="ECO:0000313" key="16">
    <source>
        <dbReference type="EMBL" id="SCZ94372.1"/>
    </source>
</evidence>
<dbReference type="Pfam" id="PF13848">
    <property type="entry name" value="Thioredoxin_6"/>
    <property type="match status" value="1"/>
</dbReference>
<evidence type="ECO:0000256" key="3">
    <source>
        <dbReference type="ARBA" id="ARBA00004319"/>
    </source>
</evidence>
<dbReference type="GO" id="GO:0003756">
    <property type="term" value="F:protein disulfide isomerase activity"/>
    <property type="evidence" value="ECO:0007669"/>
    <property type="project" value="UniProtKB-EC"/>
</dbReference>
<organism evidence="16 17">
    <name type="scientific">Microbotryum saponariae</name>
    <dbReference type="NCBI Taxonomy" id="289078"/>
    <lineage>
        <taxon>Eukaryota</taxon>
        <taxon>Fungi</taxon>
        <taxon>Dikarya</taxon>
        <taxon>Basidiomycota</taxon>
        <taxon>Pucciniomycotina</taxon>
        <taxon>Microbotryomycetes</taxon>
        <taxon>Microbotryales</taxon>
        <taxon>Microbotryaceae</taxon>
        <taxon>Microbotryum</taxon>
    </lineage>
</organism>
<comment type="catalytic activity">
    <reaction evidence="1 13">
        <text>Catalyzes the rearrangement of -S-S- bonds in proteins.</text>
        <dbReference type="EC" id="5.3.4.1"/>
    </reaction>
</comment>
<dbReference type="InterPro" id="IPR017937">
    <property type="entry name" value="Thioredoxin_CS"/>
</dbReference>
<dbReference type="NCBIfam" id="TIGR01130">
    <property type="entry name" value="ER_PDI_fam"/>
    <property type="match status" value="1"/>
</dbReference>
<evidence type="ECO:0000256" key="12">
    <source>
        <dbReference type="RuleBase" id="RU004208"/>
    </source>
</evidence>
<sequence>MRFSLLATAALYAAARASSVIDLTTANFDEVAKGDLSLIEFFAPWYDAARGETLSTIGAQSGDVAIPSAASTWHQRSWSLLHRVDDACGHCKALAPHVSWPQLCPLSVPLPAGLVRASVATLGLPDSRAKRRSRAPKDGQAGQRTAATAALPQSRRTLADQARIVLLSCPLSAVCLAYASPVSSSLSPLSHSQYDEASDILAKHGVVLAKVDCTVEADLCSSHGVSGYPTLKIFRKGESSDYGGTRKTAGIVSHMKKQLLPAISDVTASTHDEFSKADKLVFIAYIAEDDKTSKEVFTAFAESHRDDYLFGLSHDAEKVAGVTPPAVVLYKTFDEGRNDFTDKFSSQALDAFAKEHTVPILDEISPDNFAMYAEAGIPLAYIFIPDDHEKRSEITKSIEPIAREHQGKINFVWIDATKFADHAKSLNLLEPTWPSFAIQNIQEMTKFPLDQSKPVDHKTISAFVQDFLGGKIAASIKSEKVPATQDESVFVLVADQFDEVVADKSKDLLVEFYAPWCGHCKKLKPTWDELGEKYAGAKSKVTIAKFDATENDVPASAGFRVSGFPTIKFRAANTNEWISYEGDRTLESLVEFLESNATNDISAADEPAVAGGAANEQTVIADHHDEL</sequence>
<keyword evidence="11" id="KW-0676">Redox-active center</keyword>
<evidence type="ECO:0000259" key="15">
    <source>
        <dbReference type="PROSITE" id="PS51352"/>
    </source>
</evidence>
<accession>A0A2X0KKZ0</accession>
<dbReference type="InterPro" id="IPR013766">
    <property type="entry name" value="Thioredoxin_domain"/>
</dbReference>
<evidence type="ECO:0000256" key="6">
    <source>
        <dbReference type="ARBA" id="ARBA00022729"/>
    </source>
</evidence>
<dbReference type="FunFam" id="3.40.30.10:FF:000027">
    <property type="entry name" value="protein disulfide-isomerase A2"/>
    <property type="match status" value="1"/>
</dbReference>
<dbReference type="CDD" id="cd02982">
    <property type="entry name" value="PDI_b'_family"/>
    <property type="match status" value="1"/>
</dbReference>
<dbReference type="Pfam" id="PF00085">
    <property type="entry name" value="Thioredoxin"/>
    <property type="match status" value="2"/>
</dbReference>
<keyword evidence="17" id="KW-1185">Reference proteome</keyword>
<comment type="similarity">
    <text evidence="4 12">Belongs to the protein disulfide isomerase family.</text>
</comment>
<dbReference type="InterPro" id="IPR005788">
    <property type="entry name" value="PDI_thioredoxin-like_dom"/>
</dbReference>
<dbReference type="PANTHER" id="PTHR18929">
    <property type="entry name" value="PROTEIN DISULFIDE ISOMERASE"/>
    <property type="match status" value="1"/>
</dbReference>
<dbReference type="Gene3D" id="3.40.30.10">
    <property type="entry name" value="Glutaredoxin"/>
    <property type="match status" value="5"/>
</dbReference>
<dbReference type="STRING" id="289078.A0A2X0KKZ0"/>
<keyword evidence="7" id="KW-0677">Repeat</keyword>
<dbReference type="PANTHER" id="PTHR18929:SF132">
    <property type="entry name" value="PROTEIN DISULFIDE-ISOMERASE A3"/>
    <property type="match status" value="1"/>
</dbReference>
<gene>
    <name evidence="16" type="ORF">BZ3500_MVSOF-1268-A1-R1_CHR12-2G03854</name>
</gene>
<dbReference type="PROSITE" id="PS51352">
    <property type="entry name" value="THIOREDOXIN_2"/>
    <property type="match status" value="1"/>
</dbReference>
<dbReference type="CDD" id="cd02961">
    <property type="entry name" value="PDI_a_family"/>
    <property type="match status" value="1"/>
</dbReference>
<evidence type="ECO:0000256" key="8">
    <source>
        <dbReference type="ARBA" id="ARBA00022824"/>
    </source>
</evidence>
<reference evidence="17" key="1">
    <citation type="submission" date="2016-10" db="EMBL/GenBank/DDBJ databases">
        <authorList>
            <person name="Jeantristanb JTB J.-T."/>
            <person name="Ricardo R."/>
        </authorList>
    </citation>
    <scope>NUCLEOTIDE SEQUENCE [LARGE SCALE GENOMIC DNA]</scope>
</reference>
<keyword evidence="10 13" id="KW-0413">Isomerase</keyword>
<keyword evidence="9" id="KW-1015">Disulfide bond</keyword>
<dbReference type="InterPro" id="IPR005792">
    <property type="entry name" value="Prot_disulphide_isomerase"/>
</dbReference>
<dbReference type="CDD" id="cd02981">
    <property type="entry name" value="PDI_b_family"/>
    <property type="match status" value="1"/>
</dbReference>
<dbReference type="AlphaFoldDB" id="A0A2X0KKZ0"/>
<dbReference type="FunFam" id="3.40.30.10:FF:000139">
    <property type="entry name" value="Protein disulfide-isomerase"/>
    <property type="match status" value="1"/>
</dbReference>
<feature type="signal peptide" evidence="13">
    <location>
        <begin position="1"/>
        <end position="17"/>
    </location>
</feature>
<evidence type="ECO:0000256" key="2">
    <source>
        <dbReference type="ARBA" id="ARBA00002692"/>
    </source>
</evidence>
<comment type="function">
    <text evidence="2">Participates in the folding of proteins containing disulfide bonds, may be involved in glycosylation, prolyl hydroxylation and triglyceride transfer.</text>
</comment>
<feature type="chain" id="PRO_5015799270" description="Protein disulfide-isomerase" evidence="13">
    <location>
        <begin position="18"/>
        <end position="627"/>
    </location>
</feature>
<dbReference type="PROSITE" id="PS00194">
    <property type="entry name" value="THIOREDOXIN_1"/>
    <property type="match status" value="1"/>
</dbReference>
<proteinExistence type="inferred from homology"/>